<dbReference type="Proteomes" id="UP001362999">
    <property type="component" value="Unassembled WGS sequence"/>
</dbReference>
<dbReference type="EMBL" id="JAWWNJ010000018">
    <property type="protein sequence ID" value="KAK7037002.1"/>
    <property type="molecule type" value="Genomic_DNA"/>
</dbReference>
<gene>
    <name evidence="1" type="ORF">R3P38DRAFT_2907521</name>
</gene>
<organism evidence="1 2">
    <name type="scientific">Favolaschia claudopus</name>
    <dbReference type="NCBI Taxonomy" id="2862362"/>
    <lineage>
        <taxon>Eukaryota</taxon>
        <taxon>Fungi</taxon>
        <taxon>Dikarya</taxon>
        <taxon>Basidiomycota</taxon>
        <taxon>Agaricomycotina</taxon>
        <taxon>Agaricomycetes</taxon>
        <taxon>Agaricomycetidae</taxon>
        <taxon>Agaricales</taxon>
        <taxon>Marasmiineae</taxon>
        <taxon>Mycenaceae</taxon>
        <taxon>Favolaschia</taxon>
    </lineage>
</organism>
<proteinExistence type="predicted"/>
<protein>
    <submittedName>
        <fullName evidence="1">Uncharacterized protein</fullName>
    </submittedName>
</protein>
<name>A0AAW0CGZ8_9AGAR</name>
<dbReference type="AlphaFoldDB" id="A0AAW0CGZ8"/>
<sequence>MPESRESKASFLIVQEYLGPILKAEGPIGLEAIEIDATKAEAKRFPKSHPAASGLPYRIDSGCTVTRGNNNSQGPVYPPVWRTYGKKPVDNTRLSTLALTSIDYTYRGIVLDLGPLSLMIQYLTHTSAHPFPRAVYDSTIKMVDKETRKFKVGMALIFKDHVLAFHSHDMIFQPTWASSRAALLSAPTDFYSAEWAFFAGLATWIRTRRSSSSDRHGLATEAIRAAGDVFPGVGVYTVIELFFLAGLSPQLTEAEVFDNPSRTARVGLSYRTYLHESETGLRDLIRPAIKDGLLAPTQQQRLAYINWLHVYAKDRSKIPARMAELVDDYVEKTAALSKQPEKWVRYNTPTVFDVFETSYHSTTLMLKPDLSQLIFGSPTSPARANDAILSDPLTEYFDEQGLLNEPTFLRPNHYLPLFLEQSEFKSLALPHRHIYTYRHVKQIWSITPAPVNSQGVESVEDSAELTPIVGDERKRMLFSYIVKNTNMVAIGPLEYSGTGHRVSIGRTTVAVPCYGDPSLPEFYAERDLKSRLLPAAASGKRRDSLGDSGKAELKKQLALVSATRSRKRALEEDKENEVGVASDKPVKIKKRRMNADQRLALSLNE</sequence>
<evidence type="ECO:0000313" key="1">
    <source>
        <dbReference type="EMBL" id="KAK7037002.1"/>
    </source>
</evidence>
<accession>A0AAW0CGZ8</accession>
<comment type="caution">
    <text evidence="1">The sequence shown here is derived from an EMBL/GenBank/DDBJ whole genome shotgun (WGS) entry which is preliminary data.</text>
</comment>
<keyword evidence="2" id="KW-1185">Reference proteome</keyword>
<reference evidence="1 2" key="1">
    <citation type="journal article" date="2024" name="J Genomics">
        <title>Draft genome sequencing and assembly of Favolaschia claudopus CIRM-BRFM 2984 isolated from oak limbs.</title>
        <authorList>
            <person name="Navarro D."/>
            <person name="Drula E."/>
            <person name="Chaduli D."/>
            <person name="Cazenave R."/>
            <person name="Ahrendt S."/>
            <person name="Wang J."/>
            <person name="Lipzen A."/>
            <person name="Daum C."/>
            <person name="Barry K."/>
            <person name="Grigoriev I.V."/>
            <person name="Favel A."/>
            <person name="Rosso M.N."/>
            <person name="Martin F."/>
        </authorList>
    </citation>
    <scope>NUCLEOTIDE SEQUENCE [LARGE SCALE GENOMIC DNA]</scope>
    <source>
        <strain evidence="1 2">CIRM-BRFM 2984</strain>
    </source>
</reference>
<evidence type="ECO:0000313" key="2">
    <source>
        <dbReference type="Proteomes" id="UP001362999"/>
    </source>
</evidence>